<dbReference type="PROSITE" id="PS00187">
    <property type="entry name" value="TPP_ENZYMES"/>
    <property type="match status" value="1"/>
</dbReference>
<keyword evidence="2 3" id="KW-0786">Thiamine pyrophosphate</keyword>
<reference evidence="8" key="1">
    <citation type="journal article" date="2019" name="Int. J. Syst. Evol. Microbiol.">
        <title>The Global Catalogue of Microorganisms (GCM) 10K type strain sequencing project: providing services to taxonomists for standard genome sequencing and annotation.</title>
        <authorList>
            <consortium name="The Broad Institute Genomics Platform"/>
            <consortium name="The Broad Institute Genome Sequencing Center for Infectious Disease"/>
            <person name="Wu L."/>
            <person name="Ma J."/>
        </authorList>
    </citation>
    <scope>NUCLEOTIDE SEQUENCE [LARGE SCALE GENOMIC DNA]</scope>
    <source>
        <strain evidence="8">CCUG 50213</strain>
    </source>
</reference>
<protein>
    <submittedName>
        <fullName evidence="7">Thiamine pyrophosphate-dependent enzyme</fullName>
    </submittedName>
</protein>
<dbReference type="NCBIfam" id="NF006052">
    <property type="entry name" value="PRK08199.1"/>
    <property type="match status" value="1"/>
</dbReference>
<feature type="domain" description="Thiamine pyrophosphate enzyme central" evidence="4">
    <location>
        <begin position="194"/>
        <end position="326"/>
    </location>
</feature>
<accession>A0ABW3TNP4</accession>
<dbReference type="Pfam" id="PF02776">
    <property type="entry name" value="TPP_enzyme_N"/>
    <property type="match status" value="1"/>
</dbReference>
<dbReference type="SUPFAM" id="SSF52518">
    <property type="entry name" value="Thiamin diphosphate-binding fold (THDP-binding)"/>
    <property type="match status" value="2"/>
</dbReference>
<dbReference type="InterPro" id="IPR012000">
    <property type="entry name" value="Thiamin_PyroP_enz_cen_dom"/>
</dbReference>
<evidence type="ECO:0000259" key="6">
    <source>
        <dbReference type="Pfam" id="PF02776"/>
    </source>
</evidence>
<feature type="domain" description="Thiamine pyrophosphate enzyme TPP-binding" evidence="5">
    <location>
        <begin position="383"/>
        <end position="525"/>
    </location>
</feature>
<dbReference type="Proteomes" id="UP001597181">
    <property type="component" value="Unassembled WGS sequence"/>
</dbReference>
<gene>
    <name evidence="7" type="ORF">ACFQ3U_10575</name>
</gene>
<dbReference type="InterPro" id="IPR000399">
    <property type="entry name" value="TPP-bd_CS"/>
</dbReference>
<sequence length="542" mass="57767">MKVVQSQSGGELVVEALMAQGVDRITCVPGESFLPVLDAVVDRDIELIACRHEAGAANMAVASAKLNGKVGVVAVSRGPGAMHAAIAVHTAQQDALPLIVLVGQVALRDRGRGGFQEVDFQQAFGGIAKWVASLDTLERIPETVARAVRVATTGRPGPVVLEMPEDILACVGDAMVPPRLAPVSSSPSSTQQREISQLLTEASSPILLLGRSEWNSETAAVAVDFARHFQLPIIAGFRCQDYIDNRSDVYAGHLGFNADEAMLRRLEQSDLILSVGGHFGDVETQGYSILSPKNTRRVIHLAATEGDLDRYLPATVAVIGSPLEFFRGVMGSSDAVRGREFWVQQLREEQTVRSTPTVPDDVLAAIVAWIDAHAEPDTVVANGAGNYAIWVHKYFRYKQYGTQLAPASGAMGFGLPAGIAAAHGNPHRPVYVFAGDGCFTMALPELSLLVESDLNLTIIVVNNGAYGTIRMHQDRAYPGRESGTALKNPNFSALAQAYGLQAQRVSTVDEFIAFQQSATGPRLIEVCTAGGPLVPSQLPADG</sequence>
<evidence type="ECO:0000259" key="5">
    <source>
        <dbReference type="Pfam" id="PF02775"/>
    </source>
</evidence>
<evidence type="ECO:0000259" key="4">
    <source>
        <dbReference type="Pfam" id="PF00205"/>
    </source>
</evidence>
<dbReference type="InterPro" id="IPR012001">
    <property type="entry name" value="Thiamin_PyroP_enz_TPP-bd_dom"/>
</dbReference>
<proteinExistence type="inferred from homology"/>
<evidence type="ECO:0000313" key="7">
    <source>
        <dbReference type="EMBL" id="MFD1202336.1"/>
    </source>
</evidence>
<dbReference type="Pfam" id="PF00205">
    <property type="entry name" value="TPP_enzyme_M"/>
    <property type="match status" value="1"/>
</dbReference>
<evidence type="ECO:0000256" key="1">
    <source>
        <dbReference type="ARBA" id="ARBA00007812"/>
    </source>
</evidence>
<evidence type="ECO:0000313" key="8">
    <source>
        <dbReference type="Proteomes" id="UP001597181"/>
    </source>
</evidence>
<comment type="similarity">
    <text evidence="1 3">Belongs to the TPP enzyme family.</text>
</comment>
<dbReference type="InterPro" id="IPR029061">
    <property type="entry name" value="THDP-binding"/>
</dbReference>
<dbReference type="SUPFAM" id="SSF52467">
    <property type="entry name" value="DHS-like NAD/FAD-binding domain"/>
    <property type="match status" value="1"/>
</dbReference>
<dbReference type="InterPro" id="IPR045229">
    <property type="entry name" value="TPP_enz"/>
</dbReference>
<dbReference type="InterPro" id="IPR029035">
    <property type="entry name" value="DHS-like_NAD/FAD-binding_dom"/>
</dbReference>
<dbReference type="CDD" id="cd07035">
    <property type="entry name" value="TPP_PYR_POX_like"/>
    <property type="match status" value="1"/>
</dbReference>
<keyword evidence="8" id="KW-1185">Reference proteome</keyword>
<organism evidence="7 8">
    <name type="scientific">Leucobacter albus</name>
    <dbReference type="NCBI Taxonomy" id="272210"/>
    <lineage>
        <taxon>Bacteria</taxon>
        <taxon>Bacillati</taxon>
        <taxon>Actinomycetota</taxon>
        <taxon>Actinomycetes</taxon>
        <taxon>Micrococcales</taxon>
        <taxon>Microbacteriaceae</taxon>
        <taxon>Leucobacter</taxon>
    </lineage>
</organism>
<dbReference type="Gene3D" id="3.40.50.970">
    <property type="match status" value="2"/>
</dbReference>
<dbReference type="RefSeq" id="WP_343960969.1">
    <property type="nucleotide sequence ID" value="NZ_BAAAKZ010000010.1"/>
</dbReference>
<dbReference type="CDD" id="cd00568">
    <property type="entry name" value="TPP_enzymes"/>
    <property type="match status" value="1"/>
</dbReference>
<dbReference type="Gene3D" id="3.40.50.1220">
    <property type="entry name" value="TPP-binding domain"/>
    <property type="match status" value="1"/>
</dbReference>
<dbReference type="PANTHER" id="PTHR18968">
    <property type="entry name" value="THIAMINE PYROPHOSPHATE ENZYMES"/>
    <property type="match status" value="1"/>
</dbReference>
<evidence type="ECO:0000256" key="2">
    <source>
        <dbReference type="ARBA" id="ARBA00023052"/>
    </source>
</evidence>
<dbReference type="InterPro" id="IPR011766">
    <property type="entry name" value="TPP_enzyme_TPP-bd"/>
</dbReference>
<feature type="domain" description="Thiamine pyrophosphate enzyme N-terminal TPP-binding" evidence="6">
    <location>
        <begin position="8"/>
        <end position="122"/>
    </location>
</feature>
<dbReference type="PANTHER" id="PTHR18968:SF120">
    <property type="entry name" value="ACETOLACTATE SYNTHASE LARGE SUBUNIT"/>
    <property type="match status" value="1"/>
</dbReference>
<comment type="caution">
    <text evidence="7">The sequence shown here is derived from an EMBL/GenBank/DDBJ whole genome shotgun (WGS) entry which is preliminary data.</text>
</comment>
<dbReference type="Pfam" id="PF02775">
    <property type="entry name" value="TPP_enzyme_C"/>
    <property type="match status" value="1"/>
</dbReference>
<name>A0ABW3TNP4_9MICO</name>
<evidence type="ECO:0000256" key="3">
    <source>
        <dbReference type="RuleBase" id="RU362132"/>
    </source>
</evidence>
<dbReference type="EMBL" id="JBHTLY010000004">
    <property type="protein sequence ID" value="MFD1202336.1"/>
    <property type="molecule type" value="Genomic_DNA"/>
</dbReference>